<organism evidence="6 7">
    <name type="scientific">Morella rubra</name>
    <name type="common">Chinese bayberry</name>
    <dbReference type="NCBI Taxonomy" id="262757"/>
    <lineage>
        <taxon>Eukaryota</taxon>
        <taxon>Viridiplantae</taxon>
        <taxon>Streptophyta</taxon>
        <taxon>Embryophyta</taxon>
        <taxon>Tracheophyta</taxon>
        <taxon>Spermatophyta</taxon>
        <taxon>Magnoliopsida</taxon>
        <taxon>eudicotyledons</taxon>
        <taxon>Gunneridae</taxon>
        <taxon>Pentapetalae</taxon>
        <taxon>rosids</taxon>
        <taxon>fabids</taxon>
        <taxon>Fagales</taxon>
        <taxon>Myricaceae</taxon>
        <taxon>Morella</taxon>
    </lineage>
</organism>
<dbReference type="GO" id="GO:0008146">
    <property type="term" value="F:sulfotransferase activity"/>
    <property type="evidence" value="ECO:0007669"/>
    <property type="project" value="InterPro"/>
</dbReference>
<dbReference type="InterPro" id="IPR000863">
    <property type="entry name" value="Sulfotransferase_dom"/>
</dbReference>
<keyword evidence="7" id="KW-1185">Reference proteome</keyword>
<evidence type="ECO:0000256" key="4">
    <source>
        <dbReference type="SAM" id="MobiDB-lite"/>
    </source>
</evidence>
<proteinExistence type="inferred from homology"/>
<feature type="region of interest" description="Disordered" evidence="4">
    <location>
        <begin position="1"/>
        <end position="28"/>
    </location>
</feature>
<dbReference type="InterPro" id="IPR027417">
    <property type="entry name" value="P-loop_NTPase"/>
</dbReference>
<feature type="compositionally biased region" description="Pro residues" evidence="4">
    <location>
        <begin position="1"/>
        <end position="10"/>
    </location>
</feature>
<evidence type="ECO:0000256" key="3">
    <source>
        <dbReference type="RuleBase" id="RU361155"/>
    </source>
</evidence>
<protein>
    <recommendedName>
        <fullName evidence="3">Sulfotransferase</fullName>
        <ecNumber evidence="3">2.8.2.-</ecNumber>
    </recommendedName>
</protein>
<dbReference type="AlphaFoldDB" id="A0A6A1VQQ3"/>
<evidence type="ECO:0000313" key="7">
    <source>
        <dbReference type="Proteomes" id="UP000516437"/>
    </source>
</evidence>
<dbReference type="OrthoDB" id="205623at2759"/>
<comment type="caution">
    <text evidence="6">The sequence shown here is derived from an EMBL/GenBank/DDBJ whole genome shotgun (WGS) entry which is preliminary data.</text>
</comment>
<dbReference type="Gene3D" id="3.40.50.300">
    <property type="entry name" value="P-loop containing nucleotide triphosphate hydrolases"/>
    <property type="match status" value="1"/>
</dbReference>
<evidence type="ECO:0000256" key="1">
    <source>
        <dbReference type="ARBA" id="ARBA00005771"/>
    </source>
</evidence>
<keyword evidence="2 3" id="KW-0808">Transferase</keyword>
<reference evidence="6 7" key="1">
    <citation type="journal article" date="2019" name="Plant Biotechnol. J.">
        <title>The red bayberry genome and genetic basis of sex determination.</title>
        <authorList>
            <person name="Jia H.M."/>
            <person name="Jia H.J."/>
            <person name="Cai Q.L."/>
            <person name="Wang Y."/>
            <person name="Zhao H.B."/>
            <person name="Yang W.F."/>
            <person name="Wang G.Y."/>
            <person name="Li Y.H."/>
            <person name="Zhan D.L."/>
            <person name="Shen Y.T."/>
            <person name="Niu Q.F."/>
            <person name="Chang L."/>
            <person name="Qiu J."/>
            <person name="Zhao L."/>
            <person name="Xie H.B."/>
            <person name="Fu W.Y."/>
            <person name="Jin J."/>
            <person name="Li X.W."/>
            <person name="Jiao Y."/>
            <person name="Zhou C.C."/>
            <person name="Tu T."/>
            <person name="Chai C.Y."/>
            <person name="Gao J.L."/>
            <person name="Fan L.J."/>
            <person name="van de Weg E."/>
            <person name="Wang J.Y."/>
            <person name="Gao Z.S."/>
        </authorList>
    </citation>
    <scope>NUCLEOTIDE SEQUENCE [LARGE SCALE GENOMIC DNA]</scope>
    <source>
        <tissue evidence="6">Leaves</tissue>
    </source>
</reference>
<evidence type="ECO:0000259" key="5">
    <source>
        <dbReference type="Pfam" id="PF00685"/>
    </source>
</evidence>
<dbReference type="SUPFAM" id="SSF52540">
    <property type="entry name" value="P-loop containing nucleoside triphosphate hydrolases"/>
    <property type="match status" value="1"/>
</dbReference>
<dbReference type="Proteomes" id="UP000516437">
    <property type="component" value="Chromosome 5"/>
</dbReference>
<accession>A0A6A1VQQ3</accession>
<dbReference type="PANTHER" id="PTHR11783">
    <property type="entry name" value="SULFOTRANSFERASE SULT"/>
    <property type="match status" value="1"/>
</dbReference>
<comment type="similarity">
    <text evidence="1 3">Belongs to the sulfotransferase 1 family.</text>
</comment>
<dbReference type="EMBL" id="RXIC02000023">
    <property type="protein sequence ID" value="KAB1214326.1"/>
    <property type="molecule type" value="Genomic_DNA"/>
</dbReference>
<evidence type="ECO:0000313" key="6">
    <source>
        <dbReference type="EMBL" id="KAB1214326.1"/>
    </source>
</evidence>
<name>A0A6A1VQQ3_9ROSI</name>
<evidence type="ECO:0000256" key="2">
    <source>
        <dbReference type="ARBA" id="ARBA00022679"/>
    </source>
</evidence>
<dbReference type="EC" id="2.8.2.-" evidence="3"/>
<gene>
    <name evidence="6" type="ORF">CJ030_MR5G000469</name>
</gene>
<sequence length="184" mass="21011">MATHQPPPSPASKNLQEDNELTQKSGMNPKDTFVSVALSKQVYGPFWDHVLSYWKESLEKPQKGIFFLKYEEMKEQPTIHLKQLAEFLGCSFSPEEEAKGIVNDIINLCSFNNLSNLEVNKKESKNVNNLGVNEKGSTLQFSIENASFFRRGKVGDWKNYLTAQMAEKCDRITEERFHSVGLIF</sequence>
<feature type="domain" description="Sulfotransferase" evidence="5">
    <location>
        <begin position="30"/>
        <end position="180"/>
    </location>
</feature>
<dbReference type="Pfam" id="PF00685">
    <property type="entry name" value="Sulfotransfer_1"/>
    <property type="match status" value="1"/>
</dbReference>